<evidence type="ECO:0000313" key="2">
    <source>
        <dbReference type="EMBL" id="QIV79922.1"/>
    </source>
</evidence>
<dbReference type="InterPro" id="IPR028953">
    <property type="entry name" value="Imm_IFT-like"/>
</dbReference>
<dbReference type="AlphaFoldDB" id="A0A6H0RXC1"/>
<name>A0A6H0RXC1_9MYCO</name>
<evidence type="ECO:0000256" key="1">
    <source>
        <dbReference type="SAM" id="MobiDB-lite"/>
    </source>
</evidence>
<dbReference type="EMBL" id="CP038798">
    <property type="protein sequence ID" value="QIV79922.1"/>
    <property type="molecule type" value="Genomic_DNA"/>
</dbReference>
<sequence>MIGARIGRREGSTNCGRKCSATPRRAGRPWSTPRWAGAPASLPRPRHDRNTPTFPHQRFGVTVPTLLAHNAGVPAPPPLSEACQRWAQAANYSLITSDSGEMMLRSAAAHQSRYFIRRRGADRLELTESDPETGGERPLLFVADVAVLERHLLAVMADEIRDDGGLPFLELPTSRRWLAPGYSLGEMSGGYRTLSRVDAGPVAAAPDAILSVAALVPLSQFLRWSVSDLTSAFLDEGGAPLLDAGGYATPRAKGTAR</sequence>
<protein>
    <submittedName>
        <fullName evidence="2">Uncharacterized protein</fullName>
    </submittedName>
</protein>
<accession>A0A6H0RXC1</accession>
<gene>
    <name evidence="2" type="ORF">EXE63_02640</name>
</gene>
<feature type="region of interest" description="Disordered" evidence="1">
    <location>
        <begin position="1"/>
        <end position="53"/>
    </location>
</feature>
<reference evidence="2 3" key="1">
    <citation type="submission" date="2019-04" db="EMBL/GenBank/DDBJ databases">
        <title>Draft, Whole-Genome Sequence of the Anthracene-degrading Mycobacterium frederiksbergense LB501T, Isolated from a Polycyclic Aromatic Hydrocarbon (PAH)-Contaminated Soil.</title>
        <authorList>
            <person name="Augelletti F."/>
        </authorList>
    </citation>
    <scope>NUCLEOTIDE SEQUENCE [LARGE SCALE GENOMIC DNA]</scope>
    <source>
        <strain evidence="2 3">LB 501T</strain>
        <plasmid evidence="2 3">unnamed2</plasmid>
    </source>
</reference>
<organism evidence="2 3">
    <name type="scientific">Mycolicibacterium frederiksbergense</name>
    <dbReference type="NCBI Taxonomy" id="117567"/>
    <lineage>
        <taxon>Bacteria</taxon>
        <taxon>Bacillati</taxon>
        <taxon>Actinomycetota</taxon>
        <taxon>Actinomycetes</taxon>
        <taxon>Mycobacteriales</taxon>
        <taxon>Mycobacteriaceae</taxon>
        <taxon>Mycolicibacterium</taxon>
    </lineage>
</organism>
<keyword evidence="2" id="KW-0614">Plasmid</keyword>
<evidence type="ECO:0000313" key="3">
    <source>
        <dbReference type="Proteomes" id="UP000501849"/>
    </source>
</evidence>
<proteinExistence type="predicted"/>
<geneLocation type="plasmid" evidence="2 3">
    <name>unnamed2</name>
</geneLocation>
<dbReference type="KEGG" id="mfre:EXE63_02640"/>
<dbReference type="Proteomes" id="UP000501849">
    <property type="component" value="Plasmid unnamed2"/>
</dbReference>
<keyword evidence="3" id="KW-1185">Reference proteome</keyword>
<dbReference type="Pfam" id="PF15598">
    <property type="entry name" value="Imm61"/>
    <property type="match status" value="1"/>
</dbReference>